<dbReference type="EMBL" id="KQ435750">
    <property type="protein sequence ID" value="KOX76395.1"/>
    <property type="molecule type" value="Genomic_DNA"/>
</dbReference>
<name>A0A0M9A3C0_9HYME</name>
<accession>A0A0M9A3C0</accession>
<gene>
    <name evidence="1" type="ORF">WN51_11726</name>
</gene>
<dbReference type="AlphaFoldDB" id="A0A0M9A3C0"/>
<sequence length="106" mass="12315">MTHLQQLPAFKLRNWNKHQQSETSNGIGTLYASGRTMHKYRIPLGKLYPGCGRDGIEYLTKLHTTILQYEPNESRRDFLLKICTVFLLDREAYRVLTARLSTFVIA</sequence>
<dbReference type="Proteomes" id="UP000053105">
    <property type="component" value="Unassembled WGS sequence"/>
</dbReference>
<organism evidence="1 2">
    <name type="scientific">Melipona quadrifasciata</name>
    <dbReference type="NCBI Taxonomy" id="166423"/>
    <lineage>
        <taxon>Eukaryota</taxon>
        <taxon>Metazoa</taxon>
        <taxon>Ecdysozoa</taxon>
        <taxon>Arthropoda</taxon>
        <taxon>Hexapoda</taxon>
        <taxon>Insecta</taxon>
        <taxon>Pterygota</taxon>
        <taxon>Neoptera</taxon>
        <taxon>Endopterygota</taxon>
        <taxon>Hymenoptera</taxon>
        <taxon>Apocrita</taxon>
        <taxon>Aculeata</taxon>
        <taxon>Apoidea</taxon>
        <taxon>Anthophila</taxon>
        <taxon>Apidae</taxon>
        <taxon>Melipona</taxon>
    </lineage>
</organism>
<reference evidence="1 2" key="1">
    <citation type="submission" date="2015-07" db="EMBL/GenBank/DDBJ databases">
        <title>The genome of Melipona quadrifasciata.</title>
        <authorList>
            <person name="Pan H."/>
            <person name="Kapheim K."/>
        </authorList>
    </citation>
    <scope>NUCLEOTIDE SEQUENCE [LARGE SCALE GENOMIC DNA]</scope>
    <source>
        <strain evidence="1">0111107301</strain>
        <tissue evidence="1">Whole body</tissue>
    </source>
</reference>
<protein>
    <submittedName>
        <fullName evidence="1">Uncharacterized protein</fullName>
    </submittedName>
</protein>
<evidence type="ECO:0000313" key="2">
    <source>
        <dbReference type="Proteomes" id="UP000053105"/>
    </source>
</evidence>
<evidence type="ECO:0000313" key="1">
    <source>
        <dbReference type="EMBL" id="KOX76395.1"/>
    </source>
</evidence>
<proteinExistence type="predicted"/>
<keyword evidence="2" id="KW-1185">Reference proteome</keyword>